<keyword evidence="2" id="KW-1185">Reference proteome</keyword>
<dbReference type="EMBL" id="NBCO01000004">
    <property type="protein sequence ID" value="ORC91959.1"/>
    <property type="molecule type" value="Genomic_DNA"/>
</dbReference>
<sequence length="200" mass="22469">MLDYFVAIAVALVGLLVVYFMFQSINRAEVVAVAAVPPEERKSRARKTVRTPRRNDTELDRETEDLIAREVARQTTSMRSDIRVAQPTLLENLRKEGNSGRGKTQTHVSEHAAEKQMLIDKELGFQTVTNQPKARKAPASNAAASVPFTQDEEMDRKLGLFFSNNRKDKKPLKFTLNDEQPTGNGAQVVVKKDISNARSW</sequence>
<evidence type="ECO:0000313" key="1">
    <source>
        <dbReference type="EMBL" id="ORC91959.1"/>
    </source>
</evidence>
<comment type="caution">
    <text evidence="1">The sequence shown here is derived from an EMBL/GenBank/DDBJ whole genome shotgun (WGS) entry which is preliminary data.</text>
</comment>
<organism evidence="1 2">
    <name type="scientific">Trypanosoma theileri</name>
    <dbReference type="NCBI Taxonomy" id="67003"/>
    <lineage>
        <taxon>Eukaryota</taxon>
        <taxon>Discoba</taxon>
        <taxon>Euglenozoa</taxon>
        <taxon>Kinetoplastea</taxon>
        <taxon>Metakinetoplastina</taxon>
        <taxon>Trypanosomatida</taxon>
        <taxon>Trypanosomatidae</taxon>
        <taxon>Trypanosoma</taxon>
    </lineage>
</organism>
<name>A0A1X0P5X3_9TRYP</name>
<reference evidence="1 2" key="1">
    <citation type="submission" date="2017-03" db="EMBL/GenBank/DDBJ databases">
        <title>An alternative strategy for trypanosome survival in the mammalian bloodstream revealed through genome and transcriptome analysis of the ubiquitous bovine parasite Trypanosoma (Megatrypanum) theileri.</title>
        <authorList>
            <person name="Kelly S."/>
            <person name="Ivens A."/>
            <person name="Mott A."/>
            <person name="O'Neill E."/>
            <person name="Emms D."/>
            <person name="Macleod O."/>
            <person name="Voorheis P."/>
            <person name="Matthews J."/>
            <person name="Matthews K."/>
            <person name="Carrington M."/>
        </authorList>
    </citation>
    <scope>NUCLEOTIDE SEQUENCE [LARGE SCALE GENOMIC DNA]</scope>
    <source>
        <strain evidence="1">Edinburgh</strain>
    </source>
</reference>
<dbReference type="Proteomes" id="UP000192257">
    <property type="component" value="Unassembled WGS sequence"/>
</dbReference>
<dbReference type="VEuPathDB" id="TriTrypDB:TM35_000041730"/>
<dbReference type="OrthoDB" id="272891at2759"/>
<protein>
    <submittedName>
        <fullName evidence="1">Uncharacterized protein</fullName>
    </submittedName>
</protein>
<dbReference type="RefSeq" id="XP_028886025.1">
    <property type="nucleotide sequence ID" value="XM_029022367.1"/>
</dbReference>
<proteinExistence type="predicted"/>
<accession>A0A1X0P5X3</accession>
<dbReference type="AlphaFoldDB" id="A0A1X0P5X3"/>
<evidence type="ECO:0000313" key="2">
    <source>
        <dbReference type="Proteomes" id="UP000192257"/>
    </source>
</evidence>
<gene>
    <name evidence="1" type="ORF">TM35_000041730</name>
</gene>
<dbReference type="GeneID" id="39982147"/>